<feature type="transmembrane region" description="Helical" evidence="2">
    <location>
        <begin position="63"/>
        <end position="87"/>
    </location>
</feature>
<gene>
    <name evidence="3" type="ORF">NCTC10741_02541</name>
</gene>
<sequence>MVVSDTYDSGMSAPEPALGPQQPSIPVPQPTPRPATPPVPQPAGPPPAAGTPWTSAQKLAFRLLFVIGGGFLVLSLYGNLGLLFVWYSSGIYWVLAQVGSYLTRGEGVEVFLSNNGDPLWVWCWHLGWIVVSIVIVAIWSALDRSRRDYRSLLGLLGVFARVSLALTMIKYGLIKVLPTQMGFMELPAYRLQLTGDTSLFGTLWGFMGASTWYSVATGLVELVAGLLLLWKRTALLGALLAVVATVQIFLLNFFYDVPVKILATEQLVIAVGLTVRYWPNLLRAGTNRPAGPPVPDLPVAGAGKSGLRITGVVVKYLAAALLIMSGIANGILGMYIIKTPRSPLDGEWRATSFRIDGAPATLTQRGPAPWPNVAITLRGNATNEALKAISTSYDSVVTQDPSGYTTAWRLELDGDVLLLRKKEGDAPLRVTARLDGDRLHLNGTVDGKTVEGVYERRFMERDRSHFRFVQPDGAAGAAPDQGGS</sequence>
<evidence type="ECO:0008006" key="5">
    <source>
        <dbReference type="Google" id="ProtNLM"/>
    </source>
</evidence>
<evidence type="ECO:0000256" key="2">
    <source>
        <dbReference type="SAM" id="Phobius"/>
    </source>
</evidence>
<feature type="compositionally biased region" description="Pro residues" evidence="1">
    <location>
        <begin position="23"/>
        <end position="49"/>
    </location>
</feature>
<evidence type="ECO:0000313" key="4">
    <source>
        <dbReference type="Proteomes" id="UP000271626"/>
    </source>
</evidence>
<reference evidence="3 4" key="1">
    <citation type="submission" date="2018-12" db="EMBL/GenBank/DDBJ databases">
        <authorList>
            <consortium name="Pathogen Informatics"/>
        </authorList>
    </citation>
    <scope>NUCLEOTIDE SEQUENCE [LARGE SCALE GENOMIC DNA]</scope>
    <source>
        <strain evidence="3 4">NCTC10741</strain>
    </source>
</reference>
<accession>A0A3P8K1S4</accession>
<feature type="transmembrane region" description="Helical" evidence="2">
    <location>
        <begin position="235"/>
        <end position="255"/>
    </location>
</feature>
<feature type="region of interest" description="Disordered" evidence="1">
    <location>
        <begin position="1"/>
        <end position="51"/>
    </location>
</feature>
<protein>
    <recommendedName>
        <fullName evidence="5">DoxX family protein</fullName>
    </recommendedName>
</protein>
<keyword evidence="2" id="KW-0812">Transmembrane</keyword>
<dbReference type="EMBL" id="LR131273">
    <property type="protein sequence ID" value="VDR39399.1"/>
    <property type="molecule type" value="Genomic_DNA"/>
</dbReference>
<evidence type="ECO:0000313" key="3">
    <source>
        <dbReference type="EMBL" id="VDR39399.1"/>
    </source>
</evidence>
<dbReference type="AlphaFoldDB" id="A0A3P8K1S4"/>
<organism evidence="3 4">
    <name type="scientific">Tsukamurella paurometabola</name>
    <name type="common">Corynebacterium paurometabolum</name>
    <dbReference type="NCBI Taxonomy" id="2061"/>
    <lineage>
        <taxon>Bacteria</taxon>
        <taxon>Bacillati</taxon>
        <taxon>Actinomycetota</taxon>
        <taxon>Actinomycetes</taxon>
        <taxon>Mycobacteriales</taxon>
        <taxon>Tsukamurellaceae</taxon>
        <taxon>Tsukamurella</taxon>
    </lineage>
</organism>
<evidence type="ECO:0000256" key="1">
    <source>
        <dbReference type="SAM" id="MobiDB-lite"/>
    </source>
</evidence>
<feature type="transmembrane region" description="Helical" evidence="2">
    <location>
        <begin position="152"/>
        <end position="174"/>
    </location>
</feature>
<dbReference type="Proteomes" id="UP000271626">
    <property type="component" value="Chromosome"/>
</dbReference>
<feature type="transmembrane region" description="Helical" evidence="2">
    <location>
        <begin position="211"/>
        <end position="230"/>
    </location>
</feature>
<name>A0A3P8K1S4_TSUPA</name>
<proteinExistence type="predicted"/>
<keyword evidence="2" id="KW-1133">Transmembrane helix</keyword>
<keyword evidence="2" id="KW-0472">Membrane</keyword>
<feature type="transmembrane region" description="Helical" evidence="2">
    <location>
        <begin position="119"/>
        <end position="140"/>
    </location>
</feature>
<feature type="transmembrane region" description="Helical" evidence="2">
    <location>
        <begin position="313"/>
        <end position="337"/>
    </location>
</feature>